<proteinExistence type="predicted"/>
<gene>
    <name evidence="2" type="ORF">ILUMI_10490</name>
</gene>
<dbReference type="OrthoDB" id="28818at2759"/>
<evidence type="ECO:0000313" key="2">
    <source>
        <dbReference type="EMBL" id="KAF2895710.1"/>
    </source>
</evidence>
<comment type="caution">
    <text evidence="2">The sequence shown here is derived from an EMBL/GenBank/DDBJ whole genome shotgun (WGS) entry which is preliminary data.</text>
</comment>
<sequence length="188" mass="22352">MDTKITFGDLDILINYWASEMKSSQDLFHNQLEEVKSISLRTDNAEEKIKLIEFRIAVLKYQQQQLQHDIIKASTTQKDLQRILEELEKVVVADEENTIVITDVLRQQIYELSEKIDCSIYLCKDEVELLKREFKNKDSEKKKNPVEQLANVMMRLVETLDNMEIKIEKMKHATLWIDNEMQKYVRKQ</sequence>
<protein>
    <submittedName>
        <fullName evidence="2">Uncharacterized protein</fullName>
    </submittedName>
</protein>
<dbReference type="Proteomes" id="UP000801492">
    <property type="component" value="Unassembled WGS sequence"/>
</dbReference>
<keyword evidence="1" id="KW-0175">Coiled coil</keyword>
<name>A0A8K0G8N8_IGNLU</name>
<keyword evidence="3" id="KW-1185">Reference proteome</keyword>
<accession>A0A8K0G8N8</accession>
<reference evidence="2" key="1">
    <citation type="submission" date="2019-08" db="EMBL/GenBank/DDBJ databases">
        <title>The genome of the North American firefly Photinus pyralis.</title>
        <authorList>
            <consortium name="Photinus pyralis genome working group"/>
            <person name="Fallon T.R."/>
            <person name="Sander Lower S.E."/>
            <person name="Weng J.-K."/>
        </authorList>
    </citation>
    <scope>NUCLEOTIDE SEQUENCE</scope>
    <source>
        <strain evidence="2">TRF0915ILg1</strain>
        <tissue evidence="2">Whole body</tissue>
    </source>
</reference>
<dbReference type="AlphaFoldDB" id="A0A8K0G8N8"/>
<feature type="coiled-coil region" evidence="1">
    <location>
        <begin position="146"/>
        <end position="173"/>
    </location>
</feature>
<dbReference type="EMBL" id="VTPC01005723">
    <property type="protein sequence ID" value="KAF2895710.1"/>
    <property type="molecule type" value="Genomic_DNA"/>
</dbReference>
<evidence type="ECO:0000256" key="1">
    <source>
        <dbReference type="SAM" id="Coils"/>
    </source>
</evidence>
<organism evidence="2 3">
    <name type="scientific">Ignelater luminosus</name>
    <name type="common">Cucubano</name>
    <name type="synonym">Pyrophorus luminosus</name>
    <dbReference type="NCBI Taxonomy" id="2038154"/>
    <lineage>
        <taxon>Eukaryota</taxon>
        <taxon>Metazoa</taxon>
        <taxon>Ecdysozoa</taxon>
        <taxon>Arthropoda</taxon>
        <taxon>Hexapoda</taxon>
        <taxon>Insecta</taxon>
        <taxon>Pterygota</taxon>
        <taxon>Neoptera</taxon>
        <taxon>Endopterygota</taxon>
        <taxon>Coleoptera</taxon>
        <taxon>Polyphaga</taxon>
        <taxon>Elateriformia</taxon>
        <taxon>Elateroidea</taxon>
        <taxon>Elateridae</taxon>
        <taxon>Agrypninae</taxon>
        <taxon>Pyrophorini</taxon>
        <taxon>Ignelater</taxon>
    </lineage>
</organism>
<evidence type="ECO:0000313" key="3">
    <source>
        <dbReference type="Proteomes" id="UP000801492"/>
    </source>
</evidence>